<dbReference type="AlphaFoldDB" id="A0A644UE59"/>
<keyword evidence="2" id="KW-0963">Cytoplasm</keyword>
<dbReference type="InterPro" id="IPR038619">
    <property type="entry name" value="MraZ_sf"/>
</dbReference>
<keyword evidence="5" id="KW-0238">DNA-binding</keyword>
<dbReference type="InterPro" id="IPR003444">
    <property type="entry name" value="MraZ"/>
</dbReference>
<dbReference type="CDD" id="cd16321">
    <property type="entry name" value="MraZ_C"/>
    <property type="match status" value="1"/>
</dbReference>
<evidence type="ECO:0000259" key="7">
    <source>
        <dbReference type="PROSITE" id="PS51740"/>
    </source>
</evidence>
<protein>
    <recommendedName>
        <fullName evidence="1">Transcriptional regulator MraZ</fullName>
    </recommendedName>
</protein>
<dbReference type="PANTHER" id="PTHR34701:SF1">
    <property type="entry name" value="TRANSCRIPTIONAL REGULATOR MRAZ"/>
    <property type="match status" value="1"/>
</dbReference>
<dbReference type="GO" id="GO:2000143">
    <property type="term" value="P:negative regulation of DNA-templated transcription initiation"/>
    <property type="evidence" value="ECO:0007669"/>
    <property type="project" value="TreeGrafter"/>
</dbReference>
<dbReference type="GO" id="GO:0000976">
    <property type="term" value="F:transcription cis-regulatory region binding"/>
    <property type="evidence" value="ECO:0007669"/>
    <property type="project" value="TreeGrafter"/>
</dbReference>
<sequence>MSSIIGIENCKVDTTGRFKLPVALKKQLSITDDLRFVVRCSIYNRCLELFTYQSFQNEVTSLKAKLNLYDPTAKRLFRKLTESNIVELDSSDRFLIPKEQRTMANIDKDIVIVSAASCMEIWDTSIYNSIDNDGFDYVKAAEELLKD</sequence>
<reference evidence="8" key="1">
    <citation type="submission" date="2019-08" db="EMBL/GenBank/DDBJ databases">
        <authorList>
            <person name="Kucharzyk K."/>
            <person name="Murdoch R.W."/>
            <person name="Higgins S."/>
            <person name="Loffler F."/>
        </authorList>
    </citation>
    <scope>NUCLEOTIDE SEQUENCE</scope>
</reference>
<dbReference type="PROSITE" id="PS51740">
    <property type="entry name" value="SPOVT_ABRB"/>
    <property type="match status" value="2"/>
</dbReference>
<evidence type="ECO:0000256" key="1">
    <source>
        <dbReference type="ARBA" id="ARBA00013860"/>
    </source>
</evidence>
<dbReference type="InterPro" id="IPR007159">
    <property type="entry name" value="SpoVT-AbrB_dom"/>
</dbReference>
<dbReference type="SUPFAM" id="SSF89447">
    <property type="entry name" value="AbrB/MazE/MraZ-like"/>
    <property type="match status" value="1"/>
</dbReference>
<evidence type="ECO:0000256" key="5">
    <source>
        <dbReference type="ARBA" id="ARBA00023125"/>
    </source>
</evidence>
<keyword evidence="6" id="KW-0804">Transcription</keyword>
<feature type="domain" description="SpoVT-AbrB" evidence="7">
    <location>
        <begin position="7"/>
        <end position="54"/>
    </location>
</feature>
<evidence type="ECO:0000256" key="3">
    <source>
        <dbReference type="ARBA" id="ARBA00022737"/>
    </source>
</evidence>
<dbReference type="InterPro" id="IPR035644">
    <property type="entry name" value="MraZ_C"/>
</dbReference>
<dbReference type="Gene3D" id="3.40.1550.20">
    <property type="entry name" value="Transcriptional regulator MraZ domain"/>
    <property type="match status" value="1"/>
</dbReference>
<evidence type="ECO:0000256" key="2">
    <source>
        <dbReference type="ARBA" id="ARBA00022490"/>
    </source>
</evidence>
<dbReference type="PANTHER" id="PTHR34701">
    <property type="entry name" value="TRANSCRIPTIONAL REGULATOR MRAZ"/>
    <property type="match status" value="1"/>
</dbReference>
<evidence type="ECO:0000256" key="6">
    <source>
        <dbReference type="ARBA" id="ARBA00023163"/>
    </source>
</evidence>
<evidence type="ECO:0000313" key="8">
    <source>
        <dbReference type="EMBL" id="MPL77276.1"/>
    </source>
</evidence>
<dbReference type="Pfam" id="PF02381">
    <property type="entry name" value="MraZ"/>
    <property type="match status" value="1"/>
</dbReference>
<feature type="domain" description="SpoVT-AbrB" evidence="7">
    <location>
        <begin position="83"/>
        <end position="126"/>
    </location>
</feature>
<dbReference type="InterPro" id="IPR020603">
    <property type="entry name" value="MraZ_dom"/>
</dbReference>
<comment type="caution">
    <text evidence="8">The sequence shown here is derived from an EMBL/GenBank/DDBJ whole genome shotgun (WGS) entry which is preliminary data.</text>
</comment>
<accession>A0A644UE59</accession>
<keyword evidence="4" id="KW-0805">Transcription regulation</keyword>
<dbReference type="HAMAP" id="MF_01008">
    <property type="entry name" value="MraZ"/>
    <property type="match status" value="1"/>
</dbReference>
<name>A0A644UE59_9ZZZZ</name>
<keyword evidence="3" id="KW-0677">Repeat</keyword>
<dbReference type="GO" id="GO:0003700">
    <property type="term" value="F:DNA-binding transcription factor activity"/>
    <property type="evidence" value="ECO:0007669"/>
    <property type="project" value="InterPro"/>
</dbReference>
<dbReference type="InterPro" id="IPR035642">
    <property type="entry name" value="MraZ_N"/>
</dbReference>
<organism evidence="8">
    <name type="scientific">bioreactor metagenome</name>
    <dbReference type="NCBI Taxonomy" id="1076179"/>
    <lineage>
        <taxon>unclassified sequences</taxon>
        <taxon>metagenomes</taxon>
        <taxon>ecological metagenomes</taxon>
    </lineage>
</organism>
<gene>
    <name evidence="8" type="primary">mraZ_9</name>
    <name evidence="8" type="ORF">SDC9_23129</name>
</gene>
<dbReference type="InterPro" id="IPR037914">
    <property type="entry name" value="SpoVT-AbrB_sf"/>
</dbReference>
<evidence type="ECO:0000256" key="4">
    <source>
        <dbReference type="ARBA" id="ARBA00023015"/>
    </source>
</evidence>
<proteinExistence type="inferred from homology"/>
<dbReference type="EMBL" id="VSSQ01000105">
    <property type="protein sequence ID" value="MPL77276.1"/>
    <property type="molecule type" value="Genomic_DNA"/>
</dbReference>
<dbReference type="CDD" id="cd16320">
    <property type="entry name" value="MraZ_N"/>
    <property type="match status" value="1"/>
</dbReference>